<organism evidence="1 2">
    <name type="scientific">Candidatus Promineifilum breve</name>
    <dbReference type="NCBI Taxonomy" id="1806508"/>
    <lineage>
        <taxon>Bacteria</taxon>
        <taxon>Bacillati</taxon>
        <taxon>Chloroflexota</taxon>
        <taxon>Ardenticatenia</taxon>
        <taxon>Candidatus Promineifilales</taxon>
        <taxon>Candidatus Promineifilaceae</taxon>
        <taxon>Candidatus Promineifilum</taxon>
    </lineage>
</organism>
<proteinExistence type="predicted"/>
<protein>
    <submittedName>
        <fullName evidence="1">Uncharacterized protein</fullName>
    </submittedName>
</protein>
<dbReference type="KEGG" id="pbf:CFX0092_A3519"/>
<evidence type="ECO:0000313" key="2">
    <source>
        <dbReference type="Proteomes" id="UP000215027"/>
    </source>
</evidence>
<dbReference type="RefSeq" id="WP_095044615.1">
    <property type="nucleotide sequence ID" value="NZ_LN890655.1"/>
</dbReference>
<name>A0A161K3R1_9CHLR</name>
<reference evidence="1" key="1">
    <citation type="submission" date="2016-01" db="EMBL/GenBank/DDBJ databases">
        <authorList>
            <person name="Mcilroy J.S."/>
            <person name="Karst M S."/>
            <person name="Albertsen M."/>
        </authorList>
    </citation>
    <scope>NUCLEOTIDE SEQUENCE</scope>
    <source>
        <strain evidence="1">Cfx-K</strain>
    </source>
</reference>
<keyword evidence="2" id="KW-1185">Reference proteome</keyword>
<evidence type="ECO:0000313" key="1">
    <source>
        <dbReference type="EMBL" id="CUS05397.2"/>
    </source>
</evidence>
<sequence length="106" mass="11137">MATNTREVVEGAQVQGEDESIRYSVDWSALGGQESALPSSPVVVVKVEGSDVTTAVMPVNAPIISGSEVILSPLLGLTAGLVYRVEVRVNIGSNVLESYFMVTAQV</sequence>
<dbReference type="AlphaFoldDB" id="A0A161K3R1"/>
<accession>A0A161K3R1</accession>
<dbReference type="EMBL" id="LN890655">
    <property type="protein sequence ID" value="CUS05397.2"/>
    <property type="molecule type" value="Genomic_DNA"/>
</dbReference>
<dbReference type="Proteomes" id="UP000215027">
    <property type="component" value="Chromosome I"/>
</dbReference>
<gene>
    <name evidence="1" type="ORF">CFX0092_A3519</name>
</gene>